<dbReference type="STRING" id="1073327.SAMN04488108_0313"/>
<evidence type="ECO:0000256" key="1">
    <source>
        <dbReference type="SAM" id="SignalP"/>
    </source>
</evidence>
<dbReference type="RefSeq" id="WP_073569992.1">
    <property type="nucleotide sequence ID" value="NZ_FRXN01000001.1"/>
</dbReference>
<organism evidence="2 3">
    <name type="scientific">Algoriphagus zhangzhouensis</name>
    <dbReference type="NCBI Taxonomy" id="1073327"/>
    <lineage>
        <taxon>Bacteria</taxon>
        <taxon>Pseudomonadati</taxon>
        <taxon>Bacteroidota</taxon>
        <taxon>Cytophagia</taxon>
        <taxon>Cytophagales</taxon>
        <taxon>Cyclobacteriaceae</taxon>
        <taxon>Algoriphagus</taxon>
    </lineage>
</organism>
<sequence>MKKLLLGLIVAIGFFSCTDTASDKYTGNQVQYQLFQASDFNYTGLVTIKELIGGNLELSIRMEGERGDRDTQYPAHLHFGGYDTPNAQIAFMLNPVDAHDLESTTVLEQLTDGNRLLYDEILGFKGHVKVHLASDGPDYETILVAGNIGALGHSMEFDREQMAICGKDF</sequence>
<accession>A0A1M7Z431</accession>
<dbReference type="Proteomes" id="UP000184609">
    <property type="component" value="Unassembled WGS sequence"/>
</dbReference>
<protein>
    <recommendedName>
        <fullName evidence="4">CHRD domain-containing protein</fullName>
    </recommendedName>
</protein>
<evidence type="ECO:0008006" key="4">
    <source>
        <dbReference type="Google" id="ProtNLM"/>
    </source>
</evidence>
<keyword evidence="3" id="KW-1185">Reference proteome</keyword>
<dbReference type="PROSITE" id="PS51257">
    <property type="entry name" value="PROKAR_LIPOPROTEIN"/>
    <property type="match status" value="1"/>
</dbReference>
<reference evidence="3" key="1">
    <citation type="submission" date="2016-12" db="EMBL/GenBank/DDBJ databases">
        <authorList>
            <person name="Varghese N."/>
            <person name="Submissions S."/>
        </authorList>
    </citation>
    <scope>NUCLEOTIDE SEQUENCE [LARGE SCALE GENOMIC DNA]</scope>
    <source>
        <strain evidence="3">DSM 25035</strain>
    </source>
</reference>
<feature type="chain" id="PRO_5009929948" description="CHRD domain-containing protein" evidence="1">
    <location>
        <begin position="22"/>
        <end position="169"/>
    </location>
</feature>
<dbReference type="OrthoDB" id="1451403at2"/>
<name>A0A1M7Z431_9BACT</name>
<evidence type="ECO:0000313" key="2">
    <source>
        <dbReference type="EMBL" id="SHO59708.1"/>
    </source>
</evidence>
<keyword evidence="1" id="KW-0732">Signal</keyword>
<feature type="signal peptide" evidence="1">
    <location>
        <begin position="1"/>
        <end position="21"/>
    </location>
</feature>
<dbReference type="EMBL" id="FRXN01000001">
    <property type="protein sequence ID" value="SHO59708.1"/>
    <property type="molecule type" value="Genomic_DNA"/>
</dbReference>
<gene>
    <name evidence="2" type="ORF">SAMN04488108_0313</name>
</gene>
<dbReference type="AlphaFoldDB" id="A0A1M7Z431"/>
<evidence type="ECO:0000313" key="3">
    <source>
        <dbReference type="Proteomes" id="UP000184609"/>
    </source>
</evidence>
<proteinExistence type="predicted"/>